<dbReference type="SUPFAM" id="SSF56784">
    <property type="entry name" value="HAD-like"/>
    <property type="match status" value="1"/>
</dbReference>
<reference evidence="1 2" key="1">
    <citation type="submission" date="2015-06" db="EMBL/GenBank/DDBJ databases">
        <title>Genome sequencing project of Bacillus galactosidilyticus PL133.</title>
        <authorList>
            <person name="Gaiero J."/>
            <person name="Nicol R."/>
            <person name="Habash M."/>
        </authorList>
    </citation>
    <scope>NUCLEOTIDE SEQUENCE [LARGE SCALE GENOMIC DNA]</scope>
    <source>
        <strain evidence="1 2">PL133</strain>
    </source>
</reference>
<dbReference type="AlphaFoldDB" id="A0A0Q9XY85"/>
<dbReference type="GO" id="GO:0000287">
    <property type="term" value="F:magnesium ion binding"/>
    <property type="evidence" value="ECO:0007669"/>
    <property type="project" value="TreeGrafter"/>
</dbReference>
<dbReference type="PANTHER" id="PTHR10000:SF8">
    <property type="entry name" value="HAD SUPERFAMILY HYDROLASE-LIKE, TYPE 3"/>
    <property type="match status" value="1"/>
</dbReference>
<proteinExistence type="predicted"/>
<gene>
    <name evidence="1" type="ORF">ACA29_07925</name>
</gene>
<dbReference type="PATRIC" id="fig|217031.4.peg.2621"/>
<name>A0A0Q9XY85_9BACI</name>
<accession>A0A0Q9XY85</accession>
<sequence>MLDSLDIKQSEMMAIGDYYNDLDMIEFAGLGIAMGNAPDEIKAMANDAMANDFTLSNDEDGVFHAFSKYLF</sequence>
<dbReference type="Gene3D" id="3.40.50.1000">
    <property type="entry name" value="HAD superfamily/HAD-like"/>
    <property type="match status" value="1"/>
</dbReference>
<dbReference type="EMBL" id="LGPB01000073">
    <property type="protein sequence ID" value="KRG13615.1"/>
    <property type="molecule type" value="Genomic_DNA"/>
</dbReference>
<dbReference type="GO" id="GO:0016791">
    <property type="term" value="F:phosphatase activity"/>
    <property type="evidence" value="ECO:0007669"/>
    <property type="project" value="TreeGrafter"/>
</dbReference>
<dbReference type="InterPro" id="IPR036412">
    <property type="entry name" value="HAD-like_sf"/>
</dbReference>
<evidence type="ECO:0000313" key="1">
    <source>
        <dbReference type="EMBL" id="KRG13615.1"/>
    </source>
</evidence>
<dbReference type="Proteomes" id="UP000053881">
    <property type="component" value="Unassembled WGS sequence"/>
</dbReference>
<dbReference type="GO" id="GO:0005829">
    <property type="term" value="C:cytosol"/>
    <property type="evidence" value="ECO:0007669"/>
    <property type="project" value="TreeGrafter"/>
</dbReference>
<dbReference type="InterPro" id="IPR023214">
    <property type="entry name" value="HAD_sf"/>
</dbReference>
<dbReference type="PANTHER" id="PTHR10000">
    <property type="entry name" value="PHOSPHOSERINE PHOSPHATASE"/>
    <property type="match status" value="1"/>
</dbReference>
<organism evidence="1 2">
    <name type="scientific">Lederbergia galactosidilytica</name>
    <dbReference type="NCBI Taxonomy" id="217031"/>
    <lineage>
        <taxon>Bacteria</taxon>
        <taxon>Bacillati</taxon>
        <taxon>Bacillota</taxon>
        <taxon>Bacilli</taxon>
        <taxon>Bacillales</taxon>
        <taxon>Bacillaceae</taxon>
        <taxon>Lederbergia</taxon>
    </lineage>
</organism>
<comment type="caution">
    <text evidence="1">The sequence shown here is derived from an EMBL/GenBank/DDBJ whole genome shotgun (WGS) entry which is preliminary data.</text>
</comment>
<dbReference type="Pfam" id="PF08282">
    <property type="entry name" value="Hydrolase_3"/>
    <property type="match status" value="1"/>
</dbReference>
<evidence type="ECO:0000313" key="2">
    <source>
        <dbReference type="Proteomes" id="UP000053881"/>
    </source>
</evidence>
<protein>
    <submittedName>
        <fullName evidence="1">Uncharacterized protein</fullName>
    </submittedName>
</protein>